<keyword evidence="3" id="KW-1185">Reference proteome</keyword>
<dbReference type="EMBL" id="JACYWE010000004">
    <property type="protein sequence ID" value="MBD8506444.1"/>
    <property type="molecule type" value="Genomic_DNA"/>
</dbReference>
<evidence type="ECO:0000313" key="2">
    <source>
        <dbReference type="EMBL" id="MBD8506444.1"/>
    </source>
</evidence>
<dbReference type="Gene3D" id="3.30.565.10">
    <property type="entry name" value="Histidine kinase-like ATPase, C-terminal domain"/>
    <property type="match status" value="1"/>
</dbReference>
<dbReference type="RefSeq" id="WP_192038920.1">
    <property type="nucleotide sequence ID" value="NZ_JACYWE010000004.1"/>
</dbReference>
<dbReference type="Proteomes" id="UP000642993">
    <property type="component" value="Unassembled WGS sequence"/>
</dbReference>
<evidence type="ECO:0000313" key="3">
    <source>
        <dbReference type="Proteomes" id="UP000642993"/>
    </source>
</evidence>
<protein>
    <recommendedName>
        <fullName evidence="1">Histidine kinase/HSP90-like ATPase domain-containing protein</fullName>
    </recommendedName>
</protein>
<sequence>MIARNTSSAQRGISVDISIRADIHYLPVFREVVKSVAQASGFDADGIDDVQLAVDEVAATLIEITADGSEVSCSLEDNGGELCVTMTSECAAAPLPRSNSFRWHVVRTLADDLDWHQDAVSEKHSLRNEKCPTTTVQIVKRKALPTCE</sequence>
<dbReference type="InterPro" id="IPR003594">
    <property type="entry name" value="HATPase_dom"/>
</dbReference>
<accession>A0A927JC19</accession>
<feature type="domain" description="Histidine kinase/HSP90-like ATPase" evidence="1">
    <location>
        <begin position="20"/>
        <end position="92"/>
    </location>
</feature>
<gene>
    <name evidence="2" type="ORF">HT102_08105</name>
</gene>
<proteinExistence type="predicted"/>
<dbReference type="AlphaFoldDB" id="A0A927JC19"/>
<organism evidence="2 3">
    <name type="scientific">Lolliginicoccus lacisalsi</name>
    <dbReference type="NCBI Taxonomy" id="2742202"/>
    <lineage>
        <taxon>Bacteria</taxon>
        <taxon>Bacillati</taxon>
        <taxon>Actinomycetota</taxon>
        <taxon>Actinomycetes</taxon>
        <taxon>Mycobacteriales</taxon>
        <taxon>Hoyosellaceae</taxon>
        <taxon>Lolliginicoccus</taxon>
    </lineage>
</organism>
<evidence type="ECO:0000259" key="1">
    <source>
        <dbReference type="Pfam" id="PF13581"/>
    </source>
</evidence>
<dbReference type="InterPro" id="IPR036890">
    <property type="entry name" value="HATPase_C_sf"/>
</dbReference>
<reference evidence="2" key="1">
    <citation type="submission" date="2020-09" db="EMBL/GenBank/DDBJ databases">
        <title>Hoyosella lacisalsi sp. nov., a halotolerant actinobacterium isolated from soil of Lake Gudzhirganskoe.</title>
        <authorList>
            <person name="Yang Q."/>
            <person name="Guo P.Y."/>
            <person name="Liu S.W."/>
            <person name="Li F.N."/>
            <person name="Sun C.H."/>
        </authorList>
    </citation>
    <scope>NUCLEOTIDE SEQUENCE</scope>
    <source>
        <strain evidence="2">G463</strain>
    </source>
</reference>
<name>A0A927JC19_9ACTN</name>
<dbReference type="Pfam" id="PF13581">
    <property type="entry name" value="HATPase_c_2"/>
    <property type="match status" value="1"/>
</dbReference>
<comment type="caution">
    <text evidence="2">The sequence shown here is derived from an EMBL/GenBank/DDBJ whole genome shotgun (WGS) entry which is preliminary data.</text>
</comment>